<dbReference type="Proteomes" id="UP000266841">
    <property type="component" value="Unassembled WGS sequence"/>
</dbReference>
<dbReference type="PANTHER" id="PTHR44656:SF7">
    <property type="entry name" value="DEHYDROGENASE_REDUCTASE SDR FAMILY MEMBER 12"/>
    <property type="match status" value="1"/>
</dbReference>
<dbReference type="eggNOG" id="KOG1208">
    <property type="taxonomic scope" value="Eukaryota"/>
</dbReference>
<evidence type="ECO:0000313" key="1">
    <source>
        <dbReference type="EMBL" id="EJK67306.1"/>
    </source>
</evidence>
<comment type="caution">
    <text evidence="1">The sequence shown here is derived from an EMBL/GenBank/DDBJ whole genome shotgun (WGS) entry which is preliminary data.</text>
</comment>
<reference evidence="1 2" key="1">
    <citation type="journal article" date="2012" name="Genome Biol.">
        <title>Genome and low-iron response of an oceanic diatom adapted to chronic iron limitation.</title>
        <authorList>
            <person name="Lommer M."/>
            <person name="Specht M."/>
            <person name="Roy A.S."/>
            <person name="Kraemer L."/>
            <person name="Andreson R."/>
            <person name="Gutowska M.A."/>
            <person name="Wolf J."/>
            <person name="Bergner S.V."/>
            <person name="Schilhabel M.B."/>
            <person name="Klostermeier U.C."/>
            <person name="Beiko R.G."/>
            <person name="Rosenstiel P."/>
            <person name="Hippler M."/>
            <person name="Laroche J."/>
        </authorList>
    </citation>
    <scope>NUCLEOTIDE SEQUENCE [LARGE SCALE GENOMIC DNA]</scope>
    <source>
        <strain evidence="1 2">CCMP1005</strain>
    </source>
</reference>
<dbReference type="AlphaFoldDB" id="K0T217"/>
<accession>K0T217</accession>
<gene>
    <name evidence="1" type="ORF">THAOC_11679</name>
</gene>
<keyword evidence="2" id="KW-1185">Reference proteome</keyword>
<dbReference type="Pfam" id="PF00106">
    <property type="entry name" value="adh_short"/>
    <property type="match status" value="1"/>
</dbReference>
<name>K0T217_THAOC</name>
<dbReference type="InterPro" id="IPR036291">
    <property type="entry name" value="NAD(P)-bd_dom_sf"/>
</dbReference>
<dbReference type="EMBL" id="AGNL01013357">
    <property type="protein sequence ID" value="EJK67306.1"/>
    <property type="molecule type" value="Genomic_DNA"/>
</dbReference>
<dbReference type="InterPro" id="IPR002347">
    <property type="entry name" value="SDR_fam"/>
</dbReference>
<dbReference type="Gene3D" id="3.40.50.720">
    <property type="entry name" value="NAD(P)-binding Rossmann-like Domain"/>
    <property type="match status" value="1"/>
</dbReference>
<organism evidence="1 2">
    <name type="scientific">Thalassiosira oceanica</name>
    <name type="common">Marine diatom</name>
    <dbReference type="NCBI Taxonomy" id="159749"/>
    <lineage>
        <taxon>Eukaryota</taxon>
        <taxon>Sar</taxon>
        <taxon>Stramenopiles</taxon>
        <taxon>Ochrophyta</taxon>
        <taxon>Bacillariophyta</taxon>
        <taxon>Coscinodiscophyceae</taxon>
        <taxon>Thalassiosirophycidae</taxon>
        <taxon>Thalassiosirales</taxon>
        <taxon>Thalassiosiraceae</taxon>
        <taxon>Thalassiosira</taxon>
    </lineage>
</organism>
<proteinExistence type="predicted"/>
<dbReference type="SUPFAM" id="SSF51735">
    <property type="entry name" value="NAD(P)-binding Rossmann-fold domains"/>
    <property type="match status" value="1"/>
</dbReference>
<dbReference type="OrthoDB" id="417891at2759"/>
<sequence length="343" mass="38198">MFGFGFIKQGIASTQFFLWGKKHFTQTGYRQNIKSYTGPVQPQAVVALNDQLNDGADLEGKTLIVTGSNQGLGKEIALYAASKQANVYMLCRNKARAEAARDDIRQQTKNENVDILLADVSEPRQIKRVVADFRAREGKLDCLVCNAVVQRTSHEFRRRRNHTDGSPCGRFVSAYQTANAGVRKGGRPKGNIRRQWWDVQHQIPLLGEAASSGKFESKYNGNMAYAYAKRGQVLLAERLASQYPGIKFVSCHPGWTKTEGVDAAYGSQASILEPMRTLWEGSEGICWLATSPSTDLEGGAFYLDRKPQRKHIAGPFFTDGTYTRNTDTEVDDMMKKLLEKVGV</sequence>
<protein>
    <submittedName>
        <fullName evidence="1">Uncharacterized protein</fullName>
    </submittedName>
</protein>
<dbReference type="InterPro" id="IPR052992">
    <property type="entry name" value="SDR_member_12"/>
</dbReference>
<dbReference type="PANTHER" id="PTHR44656">
    <property type="entry name" value="DEHYDROGENASE/REDUCTASE SDR FAMILY MEMBER 12"/>
    <property type="match status" value="1"/>
</dbReference>
<dbReference type="PRINTS" id="PR00081">
    <property type="entry name" value="GDHRDH"/>
</dbReference>
<evidence type="ECO:0000313" key="2">
    <source>
        <dbReference type="Proteomes" id="UP000266841"/>
    </source>
</evidence>